<feature type="non-terminal residue" evidence="1">
    <location>
        <position position="99"/>
    </location>
</feature>
<keyword evidence="2" id="KW-1185">Reference proteome</keyword>
<gene>
    <name evidence="1" type="ORF">LTS18_008439</name>
</gene>
<proteinExistence type="predicted"/>
<evidence type="ECO:0000313" key="1">
    <source>
        <dbReference type="EMBL" id="KAK3078103.1"/>
    </source>
</evidence>
<reference evidence="1" key="1">
    <citation type="submission" date="2024-09" db="EMBL/GenBank/DDBJ databases">
        <title>Black Yeasts Isolated from many extreme environments.</title>
        <authorList>
            <person name="Coleine C."/>
            <person name="Stajich J.E."/>
            <person name="Selbmann L."/>
        </authorList>
    </citation>
    <scope>NUCLEOTIDE SEQUENCE</scope>
    <source>
        <strain evidence="1">CCFEE 5737</strain>
    </source>
</reference>
<name>A0ACC3DNE6_9PEZI</name>
<protein>
    <submittedName>
        <fullName evidence="1">Uncharacterized protein</fullName>
    </submittedName>
</protein>
<dbReference type="Proteomes" id="UP001186974">
    <property type="component" value="Unassembled WGS sequence"/>
</dbReference>
<accession>A0ACC3DNE6</accession>
<sequence>MHTFTVFTLLTTTVLAKGFSRVSSPSSLFARQAIDPSESSGSGDTCADAFGEGYVICAPETDTALELCYNPDLGEICCENTWACPDSYFCLVDPYCCPD</sequence>
<dbReference type="EMBL" id="JAWDJW010002198">
    <property type="protein sequence ID" value="KAK3078103.1"/>
    <property type="molecule type" value="Genomic_DNA"/>
</dbReference>
<comment type="caution">
    <text evidence="1">The sequence shown here is derived from an EMBL/GenBank/DDBJ whole genome shotgun (WGS) entry which is preliminary data.</text>
</comment>
<organism evidence="1 2">
    <name type="scientific">Coniosporium uncinatum</name>
    <dbReference type="NCBI Taxonomy" id="93489"/>
    <lineage>
        <taxon>Eukaryota</taxon>
        <taxon>Fungi</taxon>
        <taxon>Dikarya</taxon>
        <taxon>Ascomycota</taxon>
        <taxon>Pezizomycotina</taxon>
        <taxon>Dothideomycetes</taxon>
        <taxon>Dothideomycetes incertae sedis</taxon>
        <taxon>Coniosporium</taxon>
    </lineage>
</organism>
<evidence type="ECO:0000313" key="2">
    <source>
        <dbReference type="Proteomes" id="UP001186974"/>
    </source>
</evidence>